<sequence length="71" mass="8336">MTCRRSVPVLRPLPKITTIPDGTRPAGLARRIQKRRPVSRFSDMQIRIYDKRSIRNRVDLTLVRGYLGRFL</sequence>
<proteinExistence type="predicted"/>
<evidence type="ECO:0000313" key="1">
    <source>
        <dbReference type="EMBL" id="QJW93700.1"/>
    </source>
</evidence>
<dbReference type="EMBL" id="CP053452">
    <property type="protein sequence ID" value="QJW93700.1"/>
    <property type="molecule type" value="Genomic_DNA"/>
</dbReference>
<organism evidence="1 2">
    <name type="scientific">Frigoriglobus tundricola</name>
    <dbReference type="NCBI Taxonomy" id="2774151"/>
    <lineage>
        <taxon>Bacteria</taxon>
        <taxon>Pseudomonadati</taxon>
        <taxon>Planctomycetota</taxon>
        <taxon>Planctomycetia</taxon>
        <taxon>Gemmatales</taxon>
        <taxon>Gemmataceae</taxon>
        <taxon>Frigoriglobus</taxon>
    </lineage>
</organism>
<protein>
    <submittedName>
        <fullName evidence="1">Uncharacterized protein</fullName>
    </submittedName>
</protein>
<gene>
    <name evidence="1" type="ORF">FTUN_1210</name>
</gene>
<keyword evidence="2" id="KW-1185">Reference proteome</keyword>
<dbReference type="AlphaFoldDB" id="A0A6M5YK37"/>
<accession>A0A6M5YK37</accession>
<dbReference type="KEGG" id="ftj:FTUN_1210"/>
<reference evidence="2" key="1">
    <citation type="submission" date="2020-05" db="EMBL/GenBank/DDBJ databases">
        <title>Frigoriglobus tundricola gen. nov., sp. nov., a psychrotolerant cellulolytic planctomycete of the family Gemmataceae with two divergent copies of 16S rRNA gene.</title>
        <authorList>
            <person name="Kulichevskaya I.S."/>
            <person name="Ivanova A.A."/>
            <person name="Naumoff D.G."/>
            <person name="Beletsky A.V."/>
            <person name="Rijpstra W.I.C."/>
            <person name="Sinninghe Damste J.S."/>
            <person name="Mardanov A.V."/>
            <person name="Ravin N.V."/>
            <person name="Dedysh S.N."/>
        </authorList>
    </citation>
    <scope>NUCLEOTIDE SEQUENCE [LARGE SCALE GENOMIC DNA]</scope>
    <source>
        <strain evidence="2">PL17</strain>
    </source>
</reference>
<name>A0A6M5YK37_9BACT</name>
<dbReference type="Proteomes" id="UP000503447">
    <property type="component" value="Chromosome"/>
</dbReference>
<evidence type="ECO:0000313" key="2">
    <source>
        <dbReference type="Proteomes" id="UP000503447"/>
    </source>
</evidence>